<dbReference type="Proteomes" id="UP000316270">
    <property type="component" value="Chromosome 9"/>
</dbReference>
<organism evidence="3 4">
    <name type="scientific">Venturia effusa</name>
    <dbReference type="NCBI Taxonomy" id="50376"/>
    <lineage>
        <taxon>Eukaryota</taxon>
        <taxon>Fungi</taxon>
        <taxon>Dikarya</taxon>
        <taxon>Ascomycota</taxon>
        <taxon>Pezizomycotina</taxon>
        <taxon>Dothideomycetes</taxon>
        <taxon>Pleosporomycetidae</taxon>
        <taxon>Venturiales</taxon>
        <taxon>Venturiaceae</taxon>
        <taxon>Venturia</taxon>
    </lineage>
</organism>
<keyword evidence="4" id="KW-1185">Reference proteome</keyword>
<feature type="chain" id="PRO_5021730609" description="Carboxylesterase type B domain-containing protein" evidence="1">
    <location>
        <begin position="20"/>
        <end position="669"/>
    </location>
</feature>
<evidence type="ECO:0000313" key="3">
    <source>
        <dbReference type="EMBL" id="QDS73147.1"/>
    </source>
</evidence>
<dbReference type="OrthoDB" id="408631at2759"/>
<dbReference type="PROSITE" id="PS00941">
    <property type="entry name" value="CARBOXYLESTERASE_B_2"/>
    <property type="match status" value="1"/>
</dbReference>
<proteinExistence type="predicted"/>
<dbReference type="InterPro" id="IPR029058">
    <property type="entry name" value="AB_hydrolase_fold"/>
</dbReference>
<sequence>MSTISRLFVALLLFSYSFASPLDYSAADAKRTDTVVEQYTHSLLSQLAEHDQPKMARNSMAWGELPVITLPYGRFRASKYVEENDVYVFKNIRFAAPPTGRARFLPPQTPKLNQTISDGSYGPQCIQSFAIQQIPELDLTGILSLGDSYGLGKYLLDALKPIILRLGQTGTVDELVEFIRPLLGPGGPLSEFPGTIGDIIEGLSGVLGLGSQEDCLFLDVYVPGKAMRKKSPPLPVLHWIYGGAYVLGSKDGLYDGFSMIERSGGNMIVVANNYRMGAWGFLSGRSAEGVNATNLGLYDQHAALQWTHNFIGLFGGDNTRVTAAGESAGAGSLQHHLVAFGGQQDPLFSQAILQSPAFQPIFDRDGLSEDTFKRFEREAGCASGGFACLASISADKFQAASDSIIKQAPPGTFAFGPASDGRLVRQTTSAEFSTGNYWKDLDSIMISHTSDEPYMFASSKINTQKALDEFQRKLLPTAEELQNALQKHFTQFRTVKDRLLDIIQGTSFSCNIRWLTQAYPHKNWVYQYSKGRGTHGSDILPMFYSRNSPLTALVGILNSDVKKMAEKLQPYLASYITTGDPNAAKRGLALLRMDKIVDSNAEYLEPLINFDDVNTIVKDRASKLSACQFWRDGEAAGTNILGYAPPGAVALTSIPNNEGDPSRSYYAKD</sequence>
<gene>
    <name evidence="3" type="ORF">FKW77_001884</name>
</gene>
<dbReference type="AlphaFoldDB" id="A0A517LBY1"/>
<name>A0A517LBY1_9PEZI</name>
<dbReference type="Gene3D" id="3.40.50.1820">
    <property type="entry name" value="alpha/beta hydrolase"/>
    <property type="match status" value="1"/>
</dbReference>
<dbReference type="InterPro" id="IPR050309">
    <property type="entry name" value="Type-B_Carboxylest/Lipase"/>
</dbReference>
<accession>A0A517LBY1</accession>
<evidence type="ECO:0000256" key="1">
    <source>
        <dbReference type="SAM" id="SignalP"/>
    </source>
</evidence>
<evidence type="ECO:0000259" key="2">
    <source>
        <dbReference type="Pfam" id="PF00135"/>
    </source>
</evidence>
<dbReference type="EMBL" id="CP042193">
    <property type="protein sequence ID" value="QDS73147.1"/>
    <property type="molecule type" value="Genomic_DNA"/>
</dbReference>
<feature type="domain" description="Carboxylesterase type B" evidence="2">
    <location>
        <begin position="66"/>
        <end position="604"/>
    </location>
</feature>
<dbReference type="InterPro" id="IPR002018">
    <property type="entry name" value="CarbesteraseB"/>
</dbReference>
<dbReference type="STRING" id="50376.A0A517LBY1"/>
<dbReference type="PANTHER" id="PTHR11559">
    <property type="entry name" value="CARBOXYLESTERASE"/>
    <property type="match status" value="1"/>
</dbReference>
<dbReference type="SUPFAM" id="SSF53474">
    <property type="entry name" value="alpha/beta-Hydrolases"/>
    <property type="match status" value="1"/>
</dbReference>
<evidence type="ECO:0000313" key="4">
    <source>
        <dbReference type="Proteomes" id="UP000316270"/>
    </source>
</evidence>
<keyword evidence="1" id="KW-0732">Signal</keyword>
<dbReference type="Pfam" id="PF00135">
    <property type="entry name" value="COesterase"/>
    <property type="match status" value="1"/>
</dbReference>
<dbReference type="InterPro" id="IPR019819">
    <property type="entry name" value="Carboxylesterase_B_CS"/>
</dbReference>
<reference evidence="3 4" key="1">
    <citation type="submission" date="2019-07" db="EMBL/GenBank/DDBJ databases">
        <title>Finished genome of Venturia effusa.</title>
        <authorList>
            <person name="Young C.A."/>
            <person name="Cox M.P."/>
            <person name="Ganley A.R.D."/>
            <person name="David W.J."/>
        </authorList>
    </citation>
    <scope>NUCLEOTIDE SEQUENCE [LARGE SCALE GENOMIC DNA]</scope>
    <source>
        <strain evidence="4">albino</strain>
    </source>
</reference>
<feature type="signal peptide" evidence="1">
    <location>
        <begin position="1"/>
        <end position="19"/>
    </location>
</feature>
<protein>
    <recommendedName>
        <fullName evidence="2">Carboxylesterase type B domain-containing protein</fullName>
    </recommendedName>
</protein>